<feature type="compositionally biased region" description="Basic and acidic residues" evidence="1">
    <location>
        <begin position="54"/>
        <end position="71"/>
    </location>
</feature>
<feature type="compositionally biased region" description="Polar residues" evidence="1">
    <location>
        <begin position="12"/>
        <end position="24"/>
    </location>
</feature>
<feature type="region of interest" description="Disordered" evidence="1">
    <location>
        <begin position="1"/>
        <end position="24"/>
    </location>
</feature>
<proteinExistence type="predicted"/>
<evidence type="ECO:0000313" key="2">
    <source>
        <dbReference type="EMBL" id="GAH92611.1"/>
    </source>
</evidence>
<reference evidence="2" key="1">
    <citation type="journal article" date="2014" name="Front. Microbiol.">
        <title>High frequency of phylogenetically diverse reductive dehalogenase-homologous genes in deep subseafloor sedimentary metagenomes.</title>
        <authorList>
            <person name="Kawai M."/>
            <person name="Futagami T."/>
            <person name="Toyoda A."/>
            <person name="Takaki Y."/>
            <person name="Nishi S."/>
            <person name="Hori S."/>
            <person name="Arai W."/>
            <person name="Tsubouchi T."/>
            <person name="Morono Y."/>
            <person name="Uchiyama I."/>
            <person name="Ito T."/>
            <person name="Fujiyama A."/>
            <person name="Inagaki F."/>
            <person name="Takami H."/>
        </authorList>
    </citation>
    <scope>NUCLEOTIDE SEQUENCE</scope>
    <source>
        <strain evidence="2">Expedition CK06-06</strain>
    </source>
</reference>
<gene>
    <name evidence="2" type="ORF">S06H3_00360</name>
</gene>
<feature type="compositionally biased region" description="Basic and acidic residues" evidence="1">
    <location>
        <begin position="78"/>
        <end position="88"/>
    </location>
</feature>
<dbReference type="AlphaFoldDB" id="X1JD40"/>
<sequence>MQEGLRKLYTGDFNSMEQEGQSDGSTLITLSKRGEGMTYHFRVKDLYGENEKVLSHEGRQKEEKPWIAERMKKAKKEKAKEEKERRDV</sequence>
<comment type="caution">
    <text evidence="2">The sequence shown here is derived from an EMBL/GenBank/DDBJ whole genome shotgun (WGS) entry which is preliminary data.</text>
</comment>
<protein>
    <submittedName>
        <fullName evidence="2">Uncharacterized protein</fullName>
    </submittedName>
</protein>
<dbReference type="EMBL" id="BARV01000061">
    <property type="protein sequence ID" value="GAH92611.1"/>
    <property type="molecule type" value="Genomic_DNA"/>
</dbReference>
<evidence type="ECO:0000256" key="1">
    <source>
        <dbReference type="SAM" id="MobiDB-lite"/>
    </source>
</evidence>
<organism evidence="2">
    <name type="scientific">marine sediment metagenome</name>
    <dbReference type="NCBI Taxonomy" id="412755"/>
    <lineage>
        <taxon>unclassified sequences</taxon>
        <taxon>metagenomes</taxon>
        <taxon>ecological metagenomes</taxon>
    </lineage>
</organism>
<accession>X1JD40</accession>
<feature type="region of interest" description="Disordered" evidence="1">
    <location>
        <begin position="54"/>
        <end position="88"/>
    </location>
</feature>
<name>X1JD40_9ZZZZ</name>